<organism evidence="1 2">
    <name type="scientific">Babesia gibsoni</name>
    <dbReference type="NCBI Taxonomy" id="33632"/>
    <lineage>
        <taxon>Eukaryota</taxon>
        <taxon>Sar</taxon>
        <taxon>Alveolata</taxon>
        <taxon>Apicomplexa</taxon>
        <taxon>Aconoidasida</taxon>
        <taxon>Piroplasmida</taxon>
        <taxon>Babesiidae</taxon>
        <taxon>Babesia</taxon>
    </lineage>
</organism>
<dbReference type="EMBL" id="JAVEPI010000001">
    <property type="protein sequence ID" value="KAK1445031.1"/>
    <property type="molecule type" value="Genomic_DNA"/>
</dbReference>
<accession>A0AAD8UU48</accession>
<name>A0AAD8UU48_BABGI</name>
<evidence type="ECO:0000313" key="2">
    <source>
        <dbReference type="Proteomes" id="UP001230268"/>
    </source>
</evidence>
<gene>
    <name evidence="1" type="ORF">BgAZ_109370</name>
</gene>
<keyword evidence="2" id="KW-1185">Reference proteome</keyword>
<sequence>MTHDVMKPVNRIRKTQHIALIPSQISTATEKSLEDEKDVDADFEVAKGQIYTEMREVESIFKGVIAKIFSHLVQYLKQKIAQSYIQFYIVNPLGMGIGNLLNGDLNDQYITSKLGIPDDSTPETFDLEYEEVDVPSHFGSKVNKRCWLIKSNKSYSTKAFVLMHGWFGNMQSCLHFCDALNKMGLLNSHHILVLDLHDDVGKSFESNIGLKGVTDLYDAVVYLQKELGVTDLSIYAQSVSGLSALLFEECCRKSDEEKEADKKQKPPQCPVLLGMDEEVIGNINIERIIIESPVSNIRQHILNSPSDSLRWLTEQYISTVDNNGKHFEKLSLKALLNDKEICSKVYLMQGSKDKITTPQMLHNEIAQHPLASAIKTFLFREGGHANLATTAGDEYFDTLKYVILGRSIWELLIGKGTKTLIGSPKDLTK</sequence>
<dbReference type="InterPro" id="IPR029058">
    <property type="entry name" value="AB_hydrolase_fold"/>
</dbReference>
<evidence type="ECO:0000313" key="1">
    <source>
        <dbReference type="EMBL" id="KAK1445031.1"/>
    </source>
</evidence>
<reference evidence="1" key="1">
    <citation type="submission" date="2023-08" db="EMBL/GenBank/DDBJ databases">
        <title>Draft sequence of the Babesia gibsoni genome.</title>
        <authorList>
            <person name="Yamagishi J.Y."/>
            <person name="Xuan X.X."/>
        </authorList>
    </citation>
    <scope>NUCLEOTIDE SEQUENCE</scope>
    <source>
        <strain evidence="1">Azabu</strain>
    </source>
</reference>
<proteinExistence type="predicted"/>
<dbReference type="AlphaFoldDB" id="A0AAD8UU48"/>
<dbReference type="SUPFAM" id="SSF53474">
    <property type="entry name" value="alpha/beta-Hydrolases"/>
    <property type="match status" value="1"/>
</dbReference>
<comment type="caution">
    <text evidence="1">The sequence shown here is derived from an EMBL/GenBank/DDBJ whole genome shotgun (WGS) entry which is preliminary data.</text>
</comment>
<dbReference type="Proteomes" id="UP001230268">
    <property type="component" value="Unassembled WGS sequence"/>
</dbReference>
<protein>
    <submittedName>
        <fullName evidence="1">Uncharacterized protein</fullName>
    </submittedName>
</protein>
<dbReference type="Gene3D" id="3.40.50.1820">
    <property type="entry name" value="alpha/beta hydrolase"/>
    <property type="match status" value="1"/>
</dbReference>